<dbReference type="EMBL" id="KI630480">
    <property type="protein sequence ID" value="EYU38556.1"/>
    <property type="molecule type" value="Genomic_DNA"/>
</dbReference>
<keyword evidence="2" id="KW-1185">Reference proteome</keyword>
<evidence type="ECO:0000313" key="2">
    <source>
        <dbReference type="Proteomes" id="UP000030748"/>
    </source>
</evidence>
<accession>A0A022RED5</accession>
<gene>
    <name evidence="1" type="ORF">MIMGU_mgv1a015400mg</name>
</gene>
<sequence length="159" mass="17101">MSLKALFRILKSNGSPNTFLPRLKSKNTESLFSGRIFSPSLPESSPSFIASMAGANVSNKDTCFSVCFLPESLAGRLTWDTTLSPACKGLARNGFSVFNSFPFSYGSAEVVATDEPLHTSLCCKLNKDLSAFLFCLASSILSARASETLSFQTGVLIYV</sequence>
<dbReference type="Proteomes" id="UP000030748">
    <property type="component" value="Unassembled WGS sequence"/>
</dbReference>
<proteinExistence type="predicted"/>
<reference evidence="1 2" key="1">
    <citation type="journal article" date="2013" name="Proc. Natl. Acad. Sci. U.S.A.">
        <title>Fine-scale variation in meiotic recombination in Mimulus inferred from population shotgun sequencing.</title>
        <authorList>
            <person name="Hellsten U."/>
            <person name="Wright K.M."/>
            <person name="Jenkins J."/>
            <person name="Shu S."/>
            <person name="Yuan Y."/>
            <person name="Wessler S.R."/>
            <person name="Schmutz J."/>
            <person name="Willis J.H."/>
            <person name="Rokhsar D.S."/>
        </authorList>
    </citation>
    <scope>NUCLEOTIDE SEQUENCE [LARGE SCALE GENOMIC DNA]</scope>
    <source>
        <strain evidence="2">cv. DUN x IM62</strain>
    </source>
</reference>
<name>A0A022RED5_ERYGU</name>
<protein>
    <submittedName>
        <fullName evidence="1">Uncharacterized protein</fullName>
    </submittedName>
</protein>
<evidence type="ECO:0000313" key="1">
    <source>
        <dbReference type="EMBL" id="EYU38556.1"/>
    </source>
</evidence>
<dbReference type="AlphaFoldDB" id="A0A022RED5"/>
<organism evidence="1 2">
    <name type="scientific">Erythranthe guttata</name>
    <name type="common">Yellow monkey flower</name>
    <name type="synonym">Mimulus guttatus</name>
    <dbReference type="NCBI Taxonomy" id="4155"/>
    <lineage>
        <taxon>Eukaryota</taxon>
        <taxon>Viridiplantae</taxon>
        <taxon>Streptophyta</taxon>
        <taxon>Embryophyta</taxon>
        <taxon>Tracheophyta</taxon>
        <taxon>Spermatophyta</taxon>
        <taxon>Magnoliopsida</taxon>
        <taxon>eudicotyledons</taxon>
        <taxon>Gunneridae</taxon>
        <taxon>Pentapetalae</taxon>
        <taxon>asterids</taxon>
        <taxon>lamiids</taxon>
        <taxon>Lamiales</taxon>
        <taxon>Phrymaceae</taxon>
        <taxon>Erythranthe</taxon>
    </lineage>
</organism>